<dbReference type="InterPro" id="IPR027443">
    <property type="entry name" value="IPNS-like_sf"/>
</dbReference>
<proteinExistence type="inferred from homology"/>
<keyword evidence="6" id="KW-1185">Reference proteome</keyword>
<evidence type="ECO:0000256" key="2">
    <source>
        <dbReference type="ARBA" id="ARBA00022964"/>
    </source>
</evidence>
<dbReference type="RefSeq" id="WP_077333962.1">
    <property type="nucleotide sequence ID" value="NZ_FULE01000014.1"/>
</dbReference>
<dbReference type="STRING" id="1123498.VR7878_00987"/>
<evidence type="ECO:0000256" key="3">
    <source>
        <dbReference type="ARBA" id="ARBA00023002"/>
    </source>
</evidence>
<dbReference type="Gene3D" id="2.60.120.330">
    <property type="entry name" value="B-lactam Antibiotic, Isopenicillin N Synthase, Chain"/>
    <property type="match status" value="1"/>
</dbReference>
<dbReference type="AlphaFoldDB" id="A0A1R4LEE2"/>
<reference evidence="6" key="1">
    <citation type="submission" date="2017-02" db="EMBL/GenBank/DDBJ databases">
        <authorList>
            <person name="Rodrigo-Torres L."/>
            <person name="Arahal R.D."/>
            <person name="Lucena T."/>
        </authorList>
    </citation>
    <scope>NUCLEOTIDE SEQUENCE [LARGE SCALE GENOMIC DNA]</scope>
    <source>
        <strain evidence="6">CECT 7878</strain>
    </source>
</reference>
<dbReference type="InterPro" id="IPR051821">
    <property type="entry name" value="Asp/Asn_beta-hydroxylase"/>
</dbReference>
<dbReference type="GO" id="GO:0051213">
    <property type="term" value="F:dioxygenase activity"/>
    <property type="evidence" value="ECO:0007669"/>
    <property type="project" value="UniProtKB-KW"/>
</dbReference>
<name>A0A1R4LEE2_VIBR1</name>
<dbReference type="GO" id="GO:0016020">
    <property type="term" value="C:membrane"/>
    <property type="evidence" value="ECO:0007669"/>
    <property type="project" value="TreeGrafter"/>
</dbReference>
<protein>
    <submittedName>
        <fullName evidence="5">Aspartyl/Asparaginyl beta-hydroxylase</fullName>
    </submittedName>
</protein>
<comment type="similarity">
    <text evidence="1">Belongs to the aspartyl/asparaginyl beta-hydroxylase family.</text>
</comment>
<dbReference type="EMBL" id="FULE01000014">
    <property type="protein sequence ID" value="SJN54912.1"/>
    <property type="molecule type" value="Genomic_DNA"/>
</dbReference>
<feature type="domain" description="Aspartyl/asparaginy/proline hydroxylase" evidence="4">
    <location>
        <begin position="37"/>
        <end position="191"/>
    </location>
</feature>
<gene>
    <name evidence="5" type="ORF">VR7878_00987</name>
</gene>
<dbReference type="PANTHER" id="PTHR46332:SF5">
    <property type="entry name" value="ASPARTATE BETA-HYDROXYLASE DOMAIN CONTAINING 2"/>
    <property type="match status" value="1"/>
</dbReference>
<evidence type="ECO:0000259" key="4">
    <source>
        <dbReference type="Pfam" id="PF05118"/>
    </source>
</evidence>
<dbReference type="OrthoDB" id="21665at2"/>
<dbReference type="InterPro" id="IPR007803">
    <property type="entry name" value="Asp/Arg/Pro-Hydrxlase"/>
</dbReference>
<sequence length="249" mass="29413">MFSRSTQPWYSIFGGRYTGDHPSFYDKADQPWTKILEENWLVIRDELFELLEENPERLQPYKINHAMAFPPQQWKTMGLMFWRLKNRHNCKRCPETIKLLKALPGCTSASLSILEPQSNINPHQGDTDAVIRCHMGLKIPAPLPDCGFQVRDKIKGWQEGVTLLFCDAQTHTAWNHTDLRRYVMILDIIRPEYQHRKNDICAHVLASAMIQMLYQKYEFLRRRKRYVKKSIYHVLRVGFAVYLPIHNLL</sequence>
<keyword evidence="2" id="KW-0223">Dioxygenase</keyword>
<keyword evidence="3" id="KW-0560">Oxidoreductase</keyword>
<dbReference type="Pfam" id="PF05118">
    <property type="entry name" value="Asp_Arg_Hydrox"/>
    <property type="match status" value="1"/>
</dbReference>
<dbReference type="SUPFAM" id="SSF51197">
    <property type="entry name" value="Clavaminate synthase-like"/>
    <property type="match status" value="1"/>
</dbReference>
<evidence type="ECO:0000313" key="5">
    <source>
        <dbReference type="EMBL" id="SJN54912.1"/>
    </source>
</evidence>
<dbReference type="Proteomes" id="UP000188276">
    <property type="component" value="Unassembled WGS sequence"/>
</dbReference>
<accession>A0A1R4LEE2</accession>
<evidence type="ECO:0000313" key="6">
    <source>
        <dbReference type="Proteomes" id="UP000188276"/>
    </source>
</evidence>
<evidence type="ECO:0000256" key="1">
    <source>
        <dbReference type="ARBA" id="ARBA00007730"/>
    </source>
</evidence>
<organism evidence="5 6">
    <name type="scientific">Vibrio ruber (strain DSM 16370 / JCM 11486 / BCRC 17186 / CECT 7878 / LMG 23124 / VR1)</name>
    <dbReference type="NCBI Taxonomy" id="1123498"/>
    <lineage>
        <taxon>Bacteria</taxon>
        <taxon>Pseudomonadati</taxon>
        <taxon>Pseudomonadota</taxon>
        <taxon>Gammaproteobacteria</taxon>
        <taxon>Vibrionales</taxon>
        <taxon>Vibrionaceae</taxon>
        <taxon>Vibrio</taxon>
    </lineage>
</organism>
<dbReference type="PANTHER" id="PTHR46332">
    <property type="entry name" value="ASPARTATE BETA-HYDROXYLASE DOMAIN-CONTAINING PROTEIN 2"/>
    <property type="match status" value="1"/>
</dbReference>